<name>A0A9P5S295_9FUNG</name>
<feature type="region of interest" description="Disordered" evidence="3">
    <location>
        <begin position="747"/>
        <end position="790"/>
    </location>
</feature>
<evidence type="ECO:0000313" key="4">
    <source>
        <dbReference type="EMBL" id="KAF9151468.1"/>
    </source>
</evidence>
<dbReference type="AlphaFoldDB" id="A0A9P5S295"/>
<gene>
    <name evidence="4" type="ORF">BG015_006656</name>
</gene>
<sequence>MFALQANSGLHHHVRPSTVKRFKSTYDPELAACMERWIRIVVTGQRRAHFSLAKPALNTSGSSYSVSDIRTSSATLSHDRLRNIGPCDALASLESFSTPTATTIPPSTSPSTTLNSTVTMTTTSTTAVASSLSLARFLQSLDRIPIQDHELPKFFRSSFSDASTRKPILSRSYRRAIDNIWSVYLVLSTTKDGTARQLTRQDYTKLMRIVRHSDGPQSAASRILDLQRDMDRDGIEKHRKVMEMVAQAHLVLGSVPEALRLYREITKMVGKGTLQHKKVIWTMVDGFAANSLEIEGIAFLDGLSAVATSDEERDFYYTLYQRLCNTTESLLRSFGTSATSLCLPRSITSIEQFMRYPSSPRLSSLAGTLCILRTDDQRQELVRGFSQMVAGLLVKMGDTRMMTLLLQELLGESQLLEANRVLELMLRQGLEPELNNIRRHLVCLEFESDADRMDLDSVLEEWEAISTLRTKNLSGAVSSSHHGSAFLHMQDLRTIVEGYSSVLADCIREDDLSGALRTARFMAARGWNGAMDEIDFRRLNSHMVNHGRSESYPDYLQVRYTLGGPSAPDLHTYRRLIYAACRRSDLFSALTLFKQVRTKHPSWTLDSTLYNAIISTAGTIGHIRVAEKTFACLLEDGLAPDHYSFHGLLNGYGYSGDLEAAVLIPQQMVKHKLSPTTKTFNLIMKAYLGSRGDLTTSRKLFQVMQRSGKAVPPDLVTFNQLLEGYRRSGNLSWFDAYFDRYFGPQDSSTEASNSTWSSRSSATTANSRQIDSKPCAGSIGVSSRHFRQPGQRTDEYHAALEIVKPEKTDDKTLLIQLKHSLLLTSIDTATVWELWYTILPRLAPALALGSSSGSSAALGIVSGSSSGPSPSVEARMDGITTETKTTMMTATTPSVPETHVPFKRMLGGVSLAATDSDHFRFTALSLFRSAFLSRGETKGVRRVDRLVARLFPDHPTAQKALVRKFRAWKSHPALATYSYINHNTKSKSSVQTL</sequence>
<dbReference type="PROSITE" id="PS51375">
    <property type="entry name" value="PPR"/>
    <property type="match status" value="1"/>
</dbReference>
<comment type="caution">
    <text evidence="4">The sequence shown here is derived from an EMBL/GenBank/DDBJ whole genome shotgun (WGS) entry which is preliminary data.</text>
</comment>
<reference evidence="4" key="1">
    <citation type="journal article" date="2020" name="Fungal Divers.">
        <title>Resolving the Mortierellaceae phylogeny through synthesis of multi-gene phylogenetics and phylogenomics.</title>
        <authorList>
            <person name="Vandepol N."/>
            <person name="Liber J."/>
            <person name="Desiro A."/>
            <person name="Na H."/>
            <person name="Kennedy M."/>
            <person name="Barry K."/>
            <person name="Grigoriev I.V."/>
            <person name="Miller A.N."/>
            <person name="O'Donnell K."/>
            <person name="Stajich J.E."/>
            <person name="Bonito G."/>
        </authorList>
    </citation>
    <scope>NUCLEOTIDE SEQUENCE</scope>
    <source>
        <strain evidence="4">NRRL 6426</strain>
    </source>
</reference>
<evidence type="ECO:0008006" key="6">
    <source>
        <dbReference type="Google" id="ProtNLM"/>
    </source>
</evidence>
<evidence type="ECO:0000313" key="5">
    <source>
        <dbReference type="Proteomes" id="UP000748756"/>
    </source>
</evidence>
<protein>
    <recommendedName>
        <fullName evidence="6">Pentacotripeptide-repeat region of PRORP domain-containing protein</fullName>
    </recommendedName>
</protein>
<feature type="repeat" description="PPR" evidence="2">
    <location>
        <begin position="641"/>
        <end position="675"/>
    </location>
</feature>
<dbReference type="GO" id="GO:0003729">
    <property type="term" value="F:mRNA binding"/>
    <property type="evidence" value="ECO:0007669"/>
    <property type="project" value="TreeGrafter"/>
</dbReference>
<dbReference type="PANTHER" id="PTHR47933">
    <property type="entry name" value="PENTATRICOPEPTIDE REPEAT-CONTAINING PROTEIN 1, MITOCHONDRIAL"/>
    <property type="match status" value="1"/>
</dbReference>
<evidence type="ECO:0000256" key="3">
    <source>
        <dbReference type="SAM" id="MobiDB-lite"/>
    </source>
</evidence>
<dbReference type="OrthoDB" id="185373at2759"/>
<dbReference type="InterPro" id="IPR011990">
    <property type="entry name" value="TPR-like_helical_dom_sf"/>
</dbReference>
<dbReference type="InterPro" id="IPR002885">
    <property type="entry name" value="PPR_rpt"/>
</dbReference>
<dbReference type="InterPro" id="IPR051240">
    <property type="entry name" value="Mito_RNA-Proc/Resp"/>
</dbReference>
<evidence type="ECO:0000256" key="1">
    <source>
        <dbReference type="ARBA" id="ARBA00022737"/>
    </source>
</evidence>
<keyword evidence="1" id="KW-0677">Repeat</keyword>
<dbReference type="PANTHER" id="PTHR47933:SF11">
    <property type="entry name" value="PENTATRICOPEPTIDE REPEAT-CONTAINING PROTEIN 2"/>
    <property type="match status" value="1"/>
</dbReference>
<proteinExistence type="predicted"/>
<accession>A0A9P5S295</accession>
<dbReference type="Pfam" id="PF13812">
    <property type="entry name" value="PPR_3"/>
    <property type="match status" value="1"/>
</dbReference>
<dbReference type="Gene3D" id="1.25.40.10">
    <property type="entry name" value="Tetratricopeptide repeat domain"/>
    <property type="match status" value="1"/>
</dbReference>
<organism evidence="4 5">
    <name type="scientific">Linnemannia schmuckeri</name>
    <dbReference type="NCBI Taxonomy" id="64567"/>
    <lineage>
        <taxon>Eukaryota</taxon>
        <taxon>Fungi</taxon>
        <taxon>Fungi incertae sedis</taxon>
        <taxon>Mucoromycota</taxon>
        <taxon>Mortierellomycotina</taxon>
        <taxon>Mortierellomycetes</taxon>
        <taxon>Mortierellales</taxon>
        <taxon>Mortierellaceae</taxon>
        <taxon>Linnemannia</taxon>
    </lineage>
</organism>
<evidence type="ECO:0000256" key="2">
    <source>
        <dbReference type="PROSITE-ProRule" id="PRU00708"/>
    </source>
</evidence>
<keyword evidence="5" id="KW-1185">Reference proteome</keyword>
<dbReference type="Proteomes" id="UP000748756">
    <property type="component" value="Unassembled WGS sequence"/>
</dbReference>
<dbReference type="EMBL" id="JAAAUQ010000320">
    <property type="protein sequence ID" value="KAF9151468.1"/>
    <property type="molecule type" value="Genomic_DNA"/>
</dbReference>
<feature type="compositionally biased region" description="Low complexity" evidence="3">
    <location>
        <begin position="747"/>
        <end position="768"/>
    </location>
</feature>